<keyword evidence="2" id="KW-1185">Reference proteome</keyword>
<dbReference type="Proteomes" id="UP000503011">
    <property type="component" value="Chromosome"/>
</dbReference>
<reference evidence="1 2" key="1">
    <citation type="submission" date="2020-03" db="EMBL/GenBank/DDBJ databases">
        <title>Whole genome shotgun sequence of Phytohabitans suffuscus NBRC 105367.</title>
        <authorList>
            <person name="Komaki H."/>
            <person name="Tamura T."/>
        </authorList>
    </citation>
    <scope>NUCLEOTIDE SEQUENCE [LARGE SCALE GENOMIC DNA]</scope>
    <source>
        <strain evidence="1 2">NBRC 105367</strain>
    </source>
</reference>
<dbReference type="EMBL" id="AP022871">
    <property type="protein sequence ID" value="BCB89044.1"/>
    <property type="molecule type" value="Genomic_DNA"/>
</dbReference>
<protein>
    <submittedName>
        <fullName evidence="1">Uncharacterized protein</fullName>
    </submittedName>
</protein>
<evidence type="ECO:0000313" key="1">
    <source>
        <dbReference type="EMBL" id="BCB89044.1"/>
    </source>
</evidence>
<dbReference type="AlphaFoldDB" id="A0A6F8YSF8"/>
<accession>A0A6F8YSF8</accession>
<evidence type="ECO:0000313" key="2">
    <source>
        <dbReference type="Proteomes" id="UP000503011"/>
    </source>
</evidence>
<dbReference type="KEGG" id="psuu:Psuf_063570"/>
<proteinExistence type="predicted"/>
<gene>
    <name evidence="1" type="ORF">Psuf_063570</name>
</gene>
<reference evidence="1 2" key="2">
    <citation type="submission" date="2020-03" db="EMBL/GenBank/DDBJ databases">
        <authorList>
            <person name="Ichikawa N."/>
            <person name="Kimura A."/>
            <person name="Kitahashi Y."/>
            <person name="Uohara A."/>
        </authorList>
    </citation>
    <scope>NUCLEOTIDE SEQUENCE [LARGE SCALE GENOMIC DNA]</scope>
    <source>
        <strain evidence="1 2">NBRC 105367</strain>
    </source>
</reference>
<name>A0A6F8YSF8_9ACTN</name>
<organism evidence="1 2">
    <name type="scientific">Phytohabitans suffuscus</name>
    <dbReference type="NCBI Taxonomy" id="624315"/>
    <lineage>
        <taxon>Bacteria</taxon>
        <taxon>Bacillati</taxon>
        <taxon>Actinomycetota</taxon>
        <taxon>Actinomycetes</taxon>
        <taxon>Micromonosporales</taxon>
        <taxon>Micromonosporaceae</taxon>
    </lineage>
</organism>
<dbReference type="RefSeq" id="WP_173160807.1">
    <property type="nucleotide sequence ID" value="NZ_AP022871.1"/>
</dbReference>
<sequence length="98" mass="10817">MRRLLWLGIGLAVGALVVRKVSQRAQSYTPGGIAASLSESAGGLVESVRSFVDDVREGMAEREQQIHEAIEAGVHFEDDLDQDIDEDFDELMTREGNR</sequence>